<dbReference type="EMBL" id="JALLBG020000143">
    <property type="protein sequence ID" value="KAL3762027.1"/>
    <property type="molecule type" value="Genomic_DNA"/>
</dbReference>
<evidence type="ECO:0000313" key="2">
    <source>
        <dbReference type="EMBL" id="KAL3762027.1"/>
    </source>
</evidence>
<comment type="caution">
    <text evidence="2">The sequence shown here is derived from an EMBL/GenBank/DDBJ whole genome shotgun (WGS) entry which is preliminary data.</text>
</comment>
<feature type="region of interest" description="Disordered" evidence="1">
    <location>
        <begin position="40"/>
        <end position="85"/>
    </location>
</feature>
<evidence type="ECO:0000313" key="3">
    <source>
        <dbReference type="Proteomes" id="UP001530293"/>
    </source>
</evidence>
<dbReference type="AlphaFoldDB" id="A0ABD3MEJ8"/>
<keyword evidence="3" id="KW-1185">Reference proteome</keyword>
<organism evidence="2 3">
    <name type="scientific">Discostella pseudostelligera</name>
    <dbReference type="NCBI Taxonomy" id="259834"/>
    <lineage>
        <taxon>Eukaryota</taxon>
        <taxon>Sar</taxon>
        <taxon>Stramenopiles</taxon>
        <taxon>Ochrophyta</taxon>
        <taxon>Bacillariophyta</taxon>
        <taxon>Coscinodiscophyceae</taxon>
        <taxon>Thalassiosirophycidae</taxon>
        <taxon>Stephanodiscales</taxon>
        <taxon>Stephanodiscaceae</taxon>
        <taxon>Discostella</taxon>
    </lineage>
</organism>
<gene>
    <name evidence="2" type="ORF">ACHAWU_002123</name>
</gene>
<name>A0ABD3MEJ8_9STRA</name>
<feature type="compositionally biased region" description="Basic and acidic residues" evidence="1">
    <location>
        <begin position="143"/>
        <end position="164"/>
    </location>
</feature>
<feature type="region of interest" description="Disordered" evidence="1">
    <location>
        <begin position="138"/>
        <end position="201"/>
    </location>
</feature>
<feature type="compositionally biased region" description="Polar residues" evidence="1">
    <location>
        <begin position="64"/>
        <end position="81"/>
    </location>
</feature>
<proteinExistence type="predicted"/>
<sequence length="201" mass="22235">MGNPASNHSSLDSLRKTLHSLKEIRSALLPFLRLLKDDVGQHRRHRTNHRTPSATASKGKRSHAGNSANDEVENQSTSQLNPHRRAEAEAAVALAVCTLRYMGGRLRGLDAGRKKDDPLRMELDKIRAVLVSLQKLESSDAGDVSKDGGETGRDSKQKDDENKKQLNVKGASISSTEKRKMEKEASIDDVCEKTSSKKQRR</sequence>
<accession>A0ABD3MEJ8</accession>
<protein>
    <submittedName>
        <fullName evidence="2">Uncharacterized protein</fullName>
    </submittedName>
</protein>
<evidence type="ECO:0000256" key="1">
    <source>
        <dbReference type="SAM" id="MobiDB-lite"/>
    </source>
</evidence>
<feature type="compositionally biased region" description="Basic and acidic residues" evidence="1">
    <location>
        <begin position="176"/>
        <end position="195"/>
    </location>
</feature>
<reference evidence="2 3" key="1">
    <citation type="submission" date="2024-10" db="EMBL/GenBank/DDBJ databases">
        <title>Updated reference genomes for cyclostephanoid diatoms.</title>
        <authorList>
            <person name="Roberts W.R."/>
            <person name="Alverson A.J."/>
        </authorList>
    </citation>
    <scope>NUCLEOTIDE SEQUENCE [LARGE SCALE GENOMIC DNA]</scope>
    <source>
        <strain evidence="2 3">AJA232-27</strain>
    </source>
</reference>
<dbReference type="Proteomes" id="UP001530293">
    <property type="component" value="Unassembled WGS sequence"/>
</dbReference>